<dbReference type="CDD" id="cd04301">
    <property type="entry name" value="NAT_SF"/>
    <property type="match status" value="1"/>
</dbReference>
<dbReference type="PROSITE" id="PS51186">
    <property type="entry name" value="GNAT"/>
    <property type="match status" value="1"/>
</dbReference>
<dbReference type="Gene3D" id="3.40.630.30">
    <property type="match status" value="1"/>
</dbReference>
<dbReference type="InterPro" id="IPR016181">
    <property type="entry name" value="Acyl_CoA_acyltransferase"/>
</dbReference>
<evidence type="ECO:0000313" key="2">
    <source>
        <dbReference type="EMBL" id="MBC8541431.1"/>
    </source>
</evidence>
<dbReference type="RefSeq" id="WP_249313469.1">
    <property type="nucleotide sequence ID" value="NZ_JACRSU010000004.1"/>
</dbReference>
<comment type="caution">
    <text evidence="2">The sequence shown here is derived from an EMBL/GenBank/DDBJ whole genome shotgun (WGS) entry which is preliminary data.</text>
</comment>
<name>A0A926I011_9FIRM</name>
<dbReference type="AlphaFoldDB" id="A0A926I011"/>
<protein>
    <submittedName>
        <fullName evidence="2">GNAT family N-acetyltransferase</fullName>
    </submittedName>
</protein>
<dbReference type="EMBL" id="JACRSU010000004">
    <property type="protein sequence ID" value="MBC8541431.1"/>
    <property type="molecule type" value="Genomic_DNA"/>
</dbReference>
<accession>A0A926I011</accession>
<dbReference type="GO" id="GO:0016747">
    <property type="term" value="F:acyltransferase activity, transferring groups other than amino-acyl groups"/>
    <property type="evidence" value="ECO:0007669"/>
    <property type="project" value="InterPro"/>
</dbReference>
<evidence type="ECO:0000313" key="3">
    <source>
        <dbReference type="Proteomes" id="UP000611762"/>
    </source>
</evidence>
<dbReference type="Pfam" id="PF00583">
    <property type="entry name" value="Acetyltransf_1"/>
    <property type="match status" value="1"/>
</dbReference>
<dbReference type="PANTHER" id="PTHR39173">
    <property type="entry name" value="ACETYLTRANSFERASE"/>
    <property type="match status" value="1"/>
</dbReference>
<feature type="domain" description="N-acetyltransferase" evidence="1">
    <location>
        <begin position="32"/>
        <end position="175"/>
    </location>
</feature>
<dbReference type="PANTHER" id="PTHR39173:SF1">
    <property type="entry name" value="ACETYLTRANSFERASE"/>
    <property type="match status" value="1"/>
</dbReference>
<keyword evidence="3" id="KW-1185">Reference proteome</keyword>
<proteinExistence type="predicted"/>
<dbReference type="Proteomes" id="UP000611762">
    <property type="component" value="Unassembled WGS sequence"/>
</dbReference>
<dbReference type="SUPFAM" id="SSF55729">
    <property type="entry name" value="Acyl-CoA N-acyltransferases (Nat)"/>
    <property type="match status" value="1"/>
</dbReference>
<organism evidence="2 3">
    <name type="scientific">Congzhengia minquanensis</name>
    <dbReference type="NCBI Taxonomy" id="2763657"/>
    <lineage>
        <taxon>Bacteria</taxon>
        <taxon>Bacillati</taxon>
        <taxon>Bacillota</taxon>
        <taxon>Clostridia</taxon>
        <taxon>Eubacteriales</taxon>
        <taxon>Oscillospiraceae</taxon>
        <taxon>Congzhengia</taxon>
    </lineage>
</organism>
<gene>
    <name evidence="2" type="ORF">H8698_10620</name>
</gene>
<evidence type="ECO:0000259" key="1">
    <source>
        <dbReference type="PROSITE" id="PS51186"/>
    </source>
</evidence>
<reference evidence="2" key="1">
    <citation type="submission" date="2020-08" db="EMBL/GenBank/DDBJ databases">
        <title>Genome public.</title>
        <authorList>
            <person name="Liu C."/>
            <person name="Sun Q."/>
        </authorList>
    </citation>
    <scope>NUCLEOTIDE SEQUENCE</scope>
    <source>
        <strain evidence="2">H8</strain>
    </source>
</reference>
<sequence>MEDLSLIRPTSALKSKANDFKQEFFDFGEPVINGSALFDQLEFDDWLIHIQKSSRPETVQPDWVVADTFFAVRPQDNRLIGMIDIRHNLNNAFLSEYGGHIGYAVRPSERRKGYATQMLKLALAYAKSIGLKKVMLGCYADNTASYKTILKCGGILTETKPYADGKPMHICWITL</sequence>
<dbReference type="InterPro" id="IPR000182">
    <property type="entry name" value="GNAT_dom"/>
</dbReference>